<sequence length="376" mass="38302">MLVLAGFASTAQAASDRVALRWDGPDDCPEDSFRATVDRYLGPRAGDGPPLSVRVRVREHAPGRWSLDLDAASAATTGTRHLEAESCETVLDAAAFVVAQAIAAAGAEAEPPATTGEARDRALVPEPGAAEQPASSPPGDASAPLTGAGASPGTFEPAEAPPPDDPRASDGPEPTPTGDIAPVGPRPPRLRAAIRVTGGISGVALPSLGGDFGLAVGLLGARWRAEVVGHGRLPARVRAPAEPSVGADLSLWAVGLRGCAVPRISRPAPSLRTVEFPLCAGAELGQAIGRSVGLTPRGRASVVWAALTAAPGVLWVPRPWLAVGVQVELAVALLRHDFVIRGLPPLHSLGPVEVRGVVGIEFRLARGGASARGRGS</sequence>
<keyword evidence="3" id="KW-1185">Reference proteome</keyword>
<proteinExistence type="predicted"/>
<gene>
    <name evidence="2" type="ORF">SAMN02745121_02850</name>
</gene>
<evidence type="ECO:0000256" key="1">
    <source>
        <dbReference type="SAM" id="MobiDB-lite"/>
    </source>
</evidence>
<evidence type="ECO:0000313" key="2">
    <source>
        <dbReference type="EMBL" id="SFE06511.1"/>
    </source>
</evidence>
<evidence type="ECO:0000313" key="3">
    <source>
        <dbReference type="Proteomes" id="UP000199400"/>
    </source>
</evidence>
<accession>A0A1I1XH46</accession>
<reference evidence="3" key="1">
    <citation type="submission" date="2016-10" db="EMBL/GenBank/DDBJ databases">
        <authorList>
            <person name="Varghese N."/>
            <person name="Submissions S."/>
        </authorList>
    </citation>
    <scope>NUCLEOTIDE SEQUENCE [LARGE SCALE GENOMIC DNA]</scope>
    <source>
        <strain evidence="3">ATCC 25963</strain>
    </source>
</reference>
<dbReference type="STRING" id="54.SAMN02745121_02850"/>
<name>A0A1I1XH46_9BACT</name>
<dbReference type="EMBL" id="FOMX01000008">
    <property type="protein sequence ID" value="SFE06511.1"/>
    <property type="molecule type" value="Genomic_DNA"/>
</dbReference>
<feature type="region of interest" description="Disordered" evidence="1">
    <location>
        <begin position="127"/>
        <end position="187"/>
    </location>
</feature>
<dbReference type="AlphaFoldDB" id="A0A1I1XH46"/>
<organism evidence="2 3">
    <name type="scientific">Nannocystis exedens</name>
    <dbReference type="NCBI Taxonomy" id="54"/>
    <lineage>
        <taxon>Bacteria</taxon>
        <taxon>Pseudomonadati</taxon>
        <taxon>Myxococcota</taxon>
        <taxon>Polyangia</taxon>
        <taxon>Nannocystales</taxon>
        <taxon>Nannocystaceae</taxon>
        <taxon>Nannocystis</taxon>
    </lineage>
</organism>
<feature type="compositionally biased region" description="Low complexity" evidence="1">
    <location>
        <begin position="133"/>
        <end position="144"/>
    </location>
</feature>
<protein>
    <submittedName>
        <fullName evidence="2">Uncharacterized protein</fullName>
    </submittedName>
</protein>
<dbReference type="Proteomes" id="UP000199400">
    <property type="component" value="Unassembled WGS sequence"/>
</dbReference>